<evidence type="ECO:0000256" key="5">
    <source>
        <dbReference type="ARBA" id="ARBA00023163"/>
    </source>
</evidence>
<name>A0ABT6PI53_9PSEU</name>
<sequence length="186" mass="21072">MDKADTFSVVEKQQRFDHYIVPEIPLLLRVARSLTDQPADAEDLAQETLLRAYRGITAFDGYFPRAWLLRILHNTHISRIRRRTPLLMFASAERDDDLRDLDPHGSPENVVVDDAFDDAVEQALGALRQPNRKVVDLVDIEGLSYAEAALALDVPIGTVVSRLHRARKQIREHLADHGVRPRGHEG</sequence>
<dbReference type="Gene3D" id="1.10.10.10">
    <property type="entry name" value="Winged helix-like DNA-binding domain superfamily/Winged helix DNA-binding domain"/>
    <property type="match status" value="1"/>
</dbReference>
<evidence type="ECO:0000313" key="10">
    <source>
        <dbReference type="Proteomes" id="UP001237595"/>
    </source>
</evidence>
<comment type="similarity">
    <text evidence="1 6">Belongs to the sigma-70 factor family. ECF subfamily.</text>
</comment>
<evidence type="ECO:0000313" key="9">
    <source>
        <dbReference type="EMBL" id="MDI2027678.1"/>
    </source>
</evidence>
<evidence type="ECO:0000256" key="4">
    <source>
        <dbReference type="ARBA" id="ARBA00023125"/>
    </source>
</evidence>
<dbReference type="Pfam" id="PF08281">
    <property type="entry name" value="Sigma70_r4_2"/>
    <property type="match status" value="1"/>
</dbReference>
<keyword evidence="3 6" id="KW-0731">Sigma factor</keyword>
<dbReference type="Proteomes" id="UP001237595">
    <property type="component" value="Unassembled WGS sequence"/>
</dbReference>
<dbReference type="InterPro" id="IPR013249">
    <property type="entry name" value="RNA_pol_sigma70_r4_t2"/>
</dbReference>
<keyword evidence="10" id="KW-1185">Reference proteome</keyword>
<dbReference type="InterPro" id="IPR000838">
    <property type="entry name" value="RNA_pol_sigma70_ECF_CS"/>
</dbReference>
<evidence type="ECO:0000256" key="2">
    <source>
        <dbReference type="ARBA" id="ARBA00023015"/>
    </source>
</evidence>
<keyword evidence="5 6" id="KW-0804">Transcription</keyword>
<gene>
    <name evidence="9" type="ORF">QFW96_03620</name>
</gene>
<dbReference type="PANTHER" id="PTHR43133">
    <property type="entry name" value="RNA POLYMERASE ECF-TYPE SIGMA FACTO"/>
    <property type="match status" value="1"/>
</dbReference>
<evidence type="ECO:0000259" key="8">
    <source>
        <dbReference type="Pfam" id="PF08281"/>
    </source>
</evidence>
<protein>
    <recommendedName>
        <fullName evidence="6">RNA polymerase sigma factor</fullName>
    </recommendedName>
</protein>
<dbReference type="InterPro" id="IPR039425">
    <property type="entry name" value="RNA_pol_sigma-70-like"/>
</dbReference>
<dbReference type="EMBL" id="JASAOF010000002">
    <property type="protein sequence ID" value="MDI2027678.1"/>
    <property type="molecule type" value="Genomic_DNA"/>
</dbReference>
<dbReference type="Gene3D" id="1.10.1740.10">
    <property type="match status" value="1"/>
</dbReference>
<dbReference type="InterPro" id="IPR014284">
    <property type="entry name" value="RNA_pol_sigma-70_dom"/>
</dbReference>
<proteinExistence type="inferred from homology"/>
<dbReference type="NCBIfam" id="TIGR02937">
    <property type="entry name" value="sigma70-ECF"/>
    <property type="match status" value="1"/>
</dbReference>
<organism evidence="9 10">
    <name type="scientific">Saccharopolyspora ipomoeae</name>
    <dbReference type="NCBI Taxonomy" id="3042027"/>
    <lineage>
        <taxon>Bacteria</taxon>
        <taxon>Bacillati</taxon>
        <taxon>Actinomycetota</taxon>
        <taxon>Actinomycetes</taxon>
        <taxon>Pseudonocardiales</taxon>
        <taxon>Pseudonocardiaceae</taxon>
        <taxon>Saccharopolyspora</taxon>
    </lineage>
</organism>
<dbReference type="InterPro" id="IPR013325">
    <property type="entry name" value="RNA_pol_sigma_r2"/>
</dbReference>
<accession>A0ABT6PI53</accession>
<dbReference type="SUPFAM" id="SSF88946">
    <property type="entry name" value="Sigma2 domain of RNA polymerase sigma factors"/>
    <property type="match status" value="1"/>
</dbReference>
<dbReference type="Pfam" id="PF04542">
    <property type="entry name" value="Sigma70_r2"/>
    <property type="match status" value="1"/>
</dbReference>
<dbReference type="PANTHER" id="PTHR43133:SF25">
    <property type="entry name" value="RNA POLYMERASE SIGMA FACTOR RFAY-RELATED"/>
    <property type="match status" value="1"/>
</dbReference>
<evidence type="ECO:0000256" key="1">
    <source>
        <dbReference type="ARBA" id="ARBA00010641"/>
    </source>
</evidence>
<evidence type="ECO:0000256" key="6">
    <source>
        <dbReference type="RuleBase" id="RU000716"/>
    </source>
</evidence>
<keyword evidence="2 6" id="KW-0805">Transcription regulation</keyword>
<comment type="caution">
    <text evidence="9">The sequence shown here is derived from an EMBL/GenBank/DDBJ whole genome shotgun (WGS) entry which is preliminary data.</text>
</comment>
<evidence type="ECO:0000259" key="7">
    <source>
        <dbReference type="Pfam" id="PF04542"/>
    </source>
</evidence>
<keyword evidence="4 6" id="KW-0238">DNA-binding</keyword>
<dbReference type="SUPFAM" id="SSF88659">
    <property type="entry name" value="Sigma3 and sigma4 domains of RNA polymerase sigma factors"/>
    <property type="match status" value="1"/>
</dbReference>
<dbReference type="RefSeq" id="WP_281454064.1">
    <property type="nucleotide sequence ID" value="NZ_JASAOF010000002.1"/>
</dbReference>
<dbReference type="PROSITE" id="PS01063">
    <property type="entry name" value="SIGMA70_ECF"/>
    <property type="match status" value="1"/>
</dbReference>
<feature type="domain" description="RNA polymerase sigma-70 region 2" evidence="7">
    <location>
        <begin position="25"/>
        <end position="84"/>
    </location>
</feature>
<dbReference type="InterPro" id="IPR007627">
    <property type="entry name" value="RNA_pol_sigma70_r2"/>
</dbReference>
<evidence type="ECO:0000256" key="3">
    <source>
        <dbReference type="ARBA" id="ARBA00023082"/>
    </source>
</evidence>
<feature type="domain" description="RNA polymerase sigma factor 70 region 4 type 2" evidence="8">
    <location>
        <begin position="118"/>
        <end position="170"/>
    </location>
</feature>
<reference evidence="9 10" key="1">
    <citation type="submission" date="2023-04" db="EMBL/GenBank/DDBJ databases">
        <title>Draft genome sequence of Saccharopolyspora sp. TS4A08 isolated from sweet potato rhizospheric soil.</title>
        <authorList>
            <person name="Suksaard P."/>
            <person name="Duangmal K."/>
        </authorList>
    </citation>
    <scope>NUCLEOTIDE SEQUENCE [LARGE SCALE GENOMIC DNA]</scope>
    <source>
        <strain evidence="9 10">TS4A08</strain>
    </source>
</reference>
<dbReference type="InterPro" id="IPR013324">
    <property type="entry name" value="RNA_pol_sigma_r3/r4-like"/>
</dbReference>
<dbReference type="CDD" id="cd06171">
    <property type="entry name" value="Sigma70_r4"/>
    <property type="match status" value="1"/>
</dbReference>
<dbReference type="InterPro" id="IPR036388">
    <property type="entry name" value="WH-like_DNA-bd_sf"/>
</dbReference>